<evidence type="ECO:0000256" key="2">
    <source>
        <dbReference type="ARBA" id="ARBA00022490"/>
    </source>
</evidence>
<dbReference type="InterPro" id="IPR012983">
    <property type="entry name" value="PHR"/>
</dbReference>
<organism evidence="4 5">
    <name type="scientific">Mya arenaria</name>
    <name type="common">Soft-shell clam</name>
    <dbReference type="NCBI Taxonomy" id="6604"/>
    <lineage>
        <taxon>Eukaryota</taxon>
        <taxon>Metazoa</taxon>
        <taxon>Spiralia</taxon>
        <taxon>Lophotrochozoa</taxon>
        <taxon>Mollusca</taxon>
        <taxon>Bivalvia</taxon>
        <taxon>Autobranchia</taxon>
        <taxon>Heteroconchia</taxon>
        <taxon>Euheterodonta</taxon>
        <taxon>Imparidentia</taxon>
        <taxon>Neoheterodontei</taxon>
        <taxon>Myida</taxon>
        <taxon>Myoidea</taxon>
        <taxon>Myidae</taxon>
        <taxon>Mya</taxon>
    </lineage>
</organism>
<dbReference type="SUPFAM" id="SSF54695">
    <property type="entry name" value="POZ domain"/>
    <property type="match status" value="1"/>
</dbReference>
<dbReference type="EMBL" id="CP111015">
    <property type="protein sequence ID" value="WAR03268.1"/>
    <property type="molecule type" value="Genomic_DNA"/>
</dbReference>
<sequence>MSDVWQHEESFAVTNAHMLGADVLCDVTILAGEEKQEVRCHRFMLASRSPVFYTMFCGSLPETGVVTIPDVEADVVRTVVSHAVPFVSFMYTGEIQLMPESVMAVMCAAKKYDIQPLIDRCKTFLEKEIAIDNVCVILDQALKFAEEDLIQPCLSFVSKNTDQVFQSDGFLCMSSEALKLILEKEKETQNLPPEDVYAYCKRWACSSSETKVTNQILRHKLGDLICLVDFARMSYESFTDNVVKETILSDKEKVRFLTEIRQRQKKEQKSFVVERFFQVRQGWTHNGLQDGISFKTSKHVTLSGVALYLPHQSGSLSGPLEILKEQTVVLTQDVTLSYKENEKHEHIPLVNRVNIYPGVTYSVRQRLKGQPSYQGYLYKGKQRINGIEIEFIELIS</sequence>
<dbReference type="InterPro" id="IPR000210">
    <property type="entry name" value="BTB/POZ_dom"/>
</dbReference>
<keyword evidence="2" id="KW-0963">Cytoplasm</keyword>
<dbReference type="SMART" id="SM00225">
    <property type="entry name" value="BTB"/>
    <property type="match status" value="1"/>
</dbReference>
<dbReference type="Pfam" id="PF07707">
    <property type="entry name" value="BACK"/>
    <property type="match status" value="1"/>
</dbReference>
<dbReference type="InterPro" id="IPR011333">
    <property type="entry name" value="SKP1/BTB/POZ_sf"/>
</dbReference>
<comment type="subcellular location">
    <subcellularLocation>
        <location evidence="1">Cytoplasm</location>
    </subcellularLocation>
</comment>
<name>A0ABY7DZU6_MYAAR</name>
<proteinExistence type="predicted"/>
<dbReference type="PANTHER" id="PTHR45774:SF3">
    <property type="entry name" value="BTB (POZ) DOMAIN-CONTAINING 2B-RELATED"/>
    <property type="match status" value="1"/>
</dbReference>
<accession>A0ABY7DZU6</accession>
<protein>
    <submittedName>
        <fullName evidence="4">BTBD2-like protein</fullName>
    </submittedName>
</protein>
<dbReference type="CDD" id="cd18186">
    <property type="entry name" value="BTB_POZ_ZBTB_KLHL-like"/>
    <property type="match status" value="1"/>
</dbReference>
<feature type="domain" description="BTB" evidence="3">
    <location>
        <begin position="25"/>
        <end position="99"/>
    </location>
</feature>
<dbReference type="InterPro" id="IPR038648">
    <property type="entry name" value="PHR_sf"/>
</dbReference>
<dbReference type="Gene3D" id="1.25.40.420">
    <property type="match status" value="1"/>
</dbReference>
<dbReference type="PROSITE" id="PS50097">
    <property type="entry name" value="BTB"/>
    <property type="match status" value="1"/>
</dbReference>
<evidence type="ECO:0000313" key="4">
    <source>
        <dbReference type="EMBL" id="WAR03268.1"/>
    </source>
</evidence>
<dbReference type="Pfam" id="PF08005">
    <property type="entry name" value="PHR"/>
    <property type="match status" value="1"/>
</dbReference>
<dbReference type="InterPro" id="IPR011705">
    <property type="entry name" value="BACK"/>
</dbReference>
<dbReference type="Proteomes" id="UP001164746">
    <property type="component" value="Chromosome 4"/>
</dbReference>
<keyword evidence="5" id="KW-1185">Reference proteome</keyword>
<dbReference type="PANTHER" id="PTHR45774">
    <property type="entry name" value="BTB/POZ DOMAIN-CONTAINING"/>
    <property type="match status" value="1"/>
</dbReference>
<dbReference type="Gene3D" id="2.60.120.820">
    <property type="entry name" value="PHR domain"/>
    <property type="match status" value="1"/>
</dbReference>
<dbReference type="Pfam" id="PF00651">
    <property type="entry name" value="BTB"/>
    <property type="match status" value="1"/>
</dbReference>
<evidence type="ECO:0000313" key="5">
    <source>
        <dbReference type="Proteomes" id="UP001164746"/>
    </source>
</evidence>
<feature type="non-terminal residue" evidence="4">
    <location>
        <position position="1"/>
    </location>
</feature>
<evidence type="ECO:0000259" key="3">
    <source>
        <dbReference type="PROSITE" id="PS50097"/>
    </source>
</evidence>
<gene>
    <name evidence="4" type="ORF">MAR_009826</name>
</gene>
<reference evidence="4" key="1">
    <citation type="submission" date="2022-11" db="EMBL/GenBank/DDBJ databases">
        <title>Centuries of genome instability and evolution in soft-shell clam transmissible cancer (bioRxiv).</title>
        <authorList>
            <person name="Hart S.F.M."/>
            <person name="Yonemitsu M.A."/>
            <person name="Giersch R.M."/>
            <person name="Beal B.F."/>
            <person name="Arriagada G."/>
            <person name="Davis B.W."/>
            <person name="Ostrander E.A."/>
            <person name="Goff S.P."/>
            <person name="Metzger M.J."/>
        </authorList>
    </citation>
    <scope>NUCLEOTIDE SEQUENCE</scope>
    <source>
        <strain evidence="4">MELC-2E11</strain>
        <tissue evidence="4">Siphon/mantle</tissue>
    </source>
</reference>
<dbReference type="Gene3D" id="3.30.710.10">
    <property type="entry name" value="Potassium Channel Kv1.1, Chain A"/>
    <property type="match status" value="1"/>
</dbReference>
<evidence type="ECO:0000256" key="1">
    <source>
        <dbReference type="ARBA" id="ARBA00004496"/>
    </source>
</evidence>